<gene>
    <name evidence="1" type="ORF">SteCoe_21919</name>
</gene>
<organism evidence="1 2">
    <name type="scientific">Stentor coeruleus</name>
    <dbReference type="NCBI Taxonomy" id="5963"/>
    <lineage>
        <taxon>Eukaryota</taxon>
        <taxon>Sar</taxon>
        <taxon>Alveolata</taxon>
        <taxon>Ciliophora</taxon>
        <taxon>Postciliodesmatophora</taxon>
        <taxon>Heterotrichea</taxon>
        <taxon>Heterotrichida</taxon>
        <taxon>Stentoridae</taxon>
        <taxon>Stentor</taxon>
    </lineage>
</organism>
<name>A0A1R2BND5_9CILI</name>
<evidence type="ECO:0000313" key="1">
    <source>
        <dbReference type="EMBL" id="OMJ78287.1"/>
    </source>
</evidence>
<dbReference type="EMBL" id="MPUH01000529">
    <property type="protein sequence ID" value="OMJ78287.1"/>
    <property type="molecule type" value="Genomic_DNA"/>
</dbReference>
<dbReference type="AlphaFoldDB" id="A0A1R2BND5"/>
<reference evidence="1 2" key="1">
    <citation type="submission" date="2016-11" db="EMBL/GenBank/DDBJ databases">
        <title>The macronuclear genome of Stentor coeruleus: a giant cell with tiny introns.</title>
        <authorList>
            <person name="Slabodnick M."/>
            <person name="Ruby J.G."/>
            <person name="Reiff S.B."/>
            <person name="Swart E.C."/>
            <person name="Gosai S."/>
            <person name="Prabakaran S."/>
            <person name="Witkowska E."/>
            <person name="Larue G.E."/>
            <person name="Fisher S."/>
            <person name="Freeman R.M."/>
            <person name="Gunawardena J."/>
            <person name="Chu W."/>
            <person name="Stover N.A."/>
            <person name="Gregory B.D."/>
            <person name="Nowacki M."/>
            <person name="Derisi J."/>
            <person name="Roy S.W."/>
            <person name="Marshall W.F."/>
            <person name="Sood P."/>
        </authorList>
    </citation>
    <scope>NUCLEOTIDE SEQUENCE [LARGE SCALE GENOMIC DNA]</scope>
    <source>
        <strain evidence="1">WM001</strain>
    </source>
</reference>
<comment type="caution">
    <text evidence="1">The sequence shown here is derived from an EMBL/GenBank/DDBJ whole genome shotgun (WGS) entry which is preliminary data.</text>
</comment>
<protein>
    <submittedName>
        <fullName evidence="1">Uncharacterized protein</fullName>
    </submittedName>
</protein>
<keyword evidence="2" id="KW-1185">Reference proteome</keyword>
<evidence type="ECO:0000313" key="2">
    <source>
        <dbReference type="Proteomes" id="UP000187209"/>
    </source>
</evidence>
<proteinExistence type="predicted"/>
<sequence>MGACLTKKSKAQILKEIYIQESTKKDFIVDMKRQIYENKALEAPKLKLQTNISYKKRMMAKHLGNAILTSSNAVSAEF</sequence>
<dbReference type="Proteomes" id="UP000187209">
    <property type="component" value="Unassembled WGS sequence"/>
</dbReference>
<accession>A0A1R2BND5</accession>